<dbReference type="InterPro" id="IPR002921">
    <property type="entry name" value="Fungal_lipase-type"/>
</dbReference>
<keyword evidence="2" id="KW-0812">Transmembrane</keyword>
<feature type="compositionally biased region" description="Basic and acidic residues" evidence="1">
    <location>
        <begin position="1234"/>
        <end position="1244"/>
    </location>
</feature>
<dbReference type="PANTHER" id="PTHR45856">
    <property type="entry name" value="ALPHA/BETA-HYDROLASES SUPERFAMILY PROTEIN"/>
    <property type="match status" value="1"/>
</dbReference>
<dbReference type="Pfam" id="PF01764">
    <property type="entry name" value="Lipase_3"/>
    <property type="match status" value="1"/>
</dbReference>
<proteinExistence type="predicted"/>
<dbReference type="InterPro" id="IPR051218">
    <property type="entry name" value="Sec_MonoDiacylglyc_Lipase"/>
</dbReference>
<keyword evidence="2" id="KW-0472">Membrane</keyword>
<dbReference type="PANTHER" id="PTHR45856:SF11">
    <property type="entry name" value="FUNGAL LIPASE-LIKE DOMAIN-CONTAINING PROTEIN"/>
    <property type="match status" value="1"/>
</dbReference>
<feature type="region of interest" description="Disordered" evidence="1">
    <location>
        <begin position="1203"/>
        <end position="1244"/>
    </location>
</feature>
<evidence type="ECO:0000313" key="4">
    <source>
        <dbReference type="EMBL" id="CCC47139.1"/>
    </source>
</evidence>
<feature type="transmembrane region" description="Helical" evidence="2">
    <location>
        <begin position="443"/>
        <end position="464"/>
    </location>
</feature>
<gene>
    <name evidence="4" type="ORF">TVY486_0303190</name>
</gene>
<sequence length="1244" mass="139727">MPPPSSREVSDKAASGAQGRVSEPRFRGSGELGARRVIPRAPKRNMISDQELLIDPDSSDHGIHGAGPCVGCNATMGGVELQIEGLSPLVCRVMLFVWYAVLILAVVVECLVWLEWEGVNICGESGVDIRNYENWNSSCVTKHPEAGSNDTYTVRWEGGNYHVHLSDYLLRFRNIVLSLRSPDDWNDDHDNTRQFVVKVPIPSVAELINFTSLPLNITCVRSRPRCEYAQLVPDVVLKEVGDSKVLLELRGVPGSIARRIDESSVGIIFQKRLYSVGVLVWRYVFLLFSFMHLLRFIVNKKYTNTIYEQVCVLVLQLVFLWYLNPLSIICIGPGRPSLPLEFLELHFSWWFMAVLLGFIFAVITASMPRRPVPHKKGVKFSLLTLSGIKAFLCHCRSIYDPPFWTKIVTGLFVCATLLLDIHVAYRHNTVSLMEQNAGWSPTVYILGSLLVLGGITCCCLLVHLNRNLGKKSYLDSRPQQLACRVFILVFVTALLFNLFHFAFFYVHYLSIPGMLAWQPLIQLPSLMVSTFLVNIMTLVYTTRNRNGLVPIHPRDARWKRMVWPDAWYRWLARHGGSMYIFYTEAEETSFNWTQLDFRVRQYLAKEKKNSGMVTQSIPSTEGHEAEHNSTTSSYSVHPGGDTAAPGVVDFLTAHSQTSLLKAYLKHYHTKGSASLILNMDMTSTWFLPTIEEDASADLICEPITITVSNGDGSRSNVINASVLKGEGETGIASHGILLQGERDLSQPGLQARGSFTNNATTHQGSAGTICCVGNLRSATALRSSDDDICAPDQSAGQASRFLQKLGRAQNVLTSLVRKMERNLITQPIQAFEQAETYLLDVAQRPFQDVVYLPFFNLETSIDCFNLSYEAYRPVRRSVVLPQEQRAKTSCCCLWFCTSSTAEPRGELHCDDTKDMIAEGEGQTFPEAAASMESPLDTEPPVDINLESYGYRLHAAWEVMNVQVIIAEMDTTCSMHRNKAPRIVIAFRGTINMSNAWQDMQLRRVPWDEMLEEDTTFFRKLRCFWKPIVHSGFLSIWSAHRGRIYSQLSQILDANPGKVYRIFCTGHSMGGAVASLCAYSVQLMLRRRRYPLAEVTVYTFGQPPMGNRAFQSAYNRAVPRTFRVVNESDVVAFLHVYATYPGIEVNIDRHGNYICKPTYIERLFHPMRGKGFMLENHMMGSYAASLNAIAKKVSCPARATTEFASPTSVEDKSEVSPRAGQCKTKKEVVAGGSGNKEKGWQYRVP</sequence>
<keyword evidence="2" id="KW-1133">Transmembrane helix</keyword>
<dbReference type="VEuPathDB" id="TriTrypDB:TvY486_0303190"/>
<feature type="region of interest" description="Disordered" evidence="1">
    <location>
        <begin position="1"/>
        <end position="31"/>
    </location>
</feature>
<feature type="transmembrane region" description="Helical" evidence="2">
    <location>
        <begin position="280"/>
        <end position="298"/>
    </location>
</feature>
<evidence type="ECO:0000256" key="2">
    <source>
        <dbReference type="SAM" id="Phobius"/>
    </source>
</evidence>
<organism evidence="4">
    <name type="scientific">Trypanosoma vivax (strain Y486)</name>
    <dbReference type="NCBI Taxonomy" id="1055687"/>
    <lineage>
        <taxon>Eukaryota</taxon>
        <taxon>Discoba</taxon>
        <taxon>Euglenozoa</taxon>
        <taxon>Kinetoplastea</taxon>
        <taxon>Metakinetoplastina</taxon>
        <taxon>Trypanosomatida</taxon>
        <taxon>Trypanosomatidae</taxon>
        <taxon>Trypanosoma</taxon>
        <taxon>Duttonella</taxon>
    </lineage>
</organism>
<dbReference type="Gene3D" id="3.40.50.1820">
    <property type="entry name" value="alpha/beta hydrolase"/>
    <property type="match status" value="1"/>
</dbReference>
<feature type="transmembrane region" description="Helical" evidence="2">
    <location>
        <begin position="403"/>
        <end position="423"/>
    </location>
</feature>
<protein>
    <submittedName>
        <fullName evidence="4">Putative lipase domain protein</fullName>
    </submittedName>
</protein>
<dbReference type="SUPFAM" id="SSF53474">
    <property type="entry name" value="alpha/beta-Hydrolases"/>
    <property type="match status" value="1"/>
</dbReference>
<evidence type="ECO:0000259" key="3">
    <source>
        <dbReference type="Pfam" id="PF01764"/>
    </source>
</evidence>
<feature type="domain" description="Fungal lipase-type" evidence="3">
    <location>
        <begin position="983"/>
        <end position="1132"/>
    </location>
</feature>
<feature type="transmembrane region" description="Helical" evidence="2">
    <location>
        <begin position="485"/>
        <end position="508"/>
    </location>
</feature>
<evidence type="ECO:0000256" key="1">
    <source>
        <dbReference type="SAM" id="MobiDB-lite"/>
    </source>
</evidence>
<dbReference type="EMBL" id="HE573019">
    <property type="protein sequence ID" value="CCC47139.1"/>
    <property type="molecule type" value="Genomic_DNA"/>
</dbReference>
<dbReference type="GO" id="GO:0006629">
    <property type="term" value="P:lipid metabolic process"/>
    <property type="evidence" value="ECO:0007669"/>
    <property type="project" value="InterPro"/>
</dbReference>
<feature type="region of interest" description="Disordered" evidence="1">
    <location>
        <begin position="613"/>
        <end position="638"/>
    </location>
</feature>
<dbReference type="CDD" id="cd00519">
    <property type="entry name" value="Lipase_3"/>
    <property type="match status" value="1"/>
</dbReference>
<dbReference type="InterPro" id="IPR029058">
    <property type="entry name" value="AB_hydrolase_fold"/>
</dbReference>
<feature type="transmembrane region" description="Helical" evidence="2">
    <location>
        <begin position="347"/>
        <end position="367"/>
    </location>
</feature>
<accession>G0TT58</accession>
<feature type="transmembrane region" description="Helical" evidence="2">
    <location>
        <begin position="310"/>
        <end position="335"/>
    </location>
</feature>
<dbReference type="AlphaFoldDB" id="G0TT58"/>
<reference evidence="4" key="1">
    <citation type="journal article" date="2012" name="Proc. Natl. Acad. Sci. U.S.A.">
        <title>Antigenic diversity is generated by distinct evolutionary mechanisms in African trypanosome species.</title>
        <authorList>
            <person name="Jackson A.P."/>
            <person name="Berry A."/>
            <person name="Aslett M."/>
            <person name="Allison H.C."/>
            <person name="Burton P."/>
            <person name="Vavrova-Anderson J."/>
            <person name="Brown R."/>
            <person name="Browne H."/>
            <person name="Corton N."/>
            <person name="Hauser H."/>
            <person name="Gamble J."/>
            <person name="Gilderthorp R."/>
            <person name="Marcello L."/>
            <person name="McQuillan J."/>
            <person name="Otto T.D."/>
            <person name="Quail M.A."/>
            <person name="Sanders M.J."/>
            <person name="van Tonder A."/>
            <person name="Ginger M.L."/>
            <person name="Field M.C."/>
            <person name="Barry J.D."/>
            <person name="Hertz-Fowler C."/>
            <person name="Berriman M."/>
        </authorList>
    </citation>
    <scope>NUCLEOTIDE SEQUENCE</scope>
    <source>
        <strain evidence="4">Y486</strain>
    </source>
</reference>
<name>G0TT58_TRYVY</name>